<evidence type="ECO:0000256" key="11">
    <source>
        <dbReference type="PROSITE-ProRule" id="PRU00812"/>
    </source>
</evidence>
<dbReference type="Pfam" id="PF04181">
    <property type="entry name" value="RPAP2_Rtr1"/>
    <property type="match status" value="1"/>
</dbReference>
<comment type="catalytic activity">
    <reaction evidence="10 12">
        <text>O-phospho-L-threonyl-[protein] + H2O = L-threonyl-[protein] + phosphate</text>
        <dbReference type="Rhea" id="RHEA:47004"/>
        <dbReference type="Rhea" id="RHEA-COMP:11060"/>
        <dbReference type="Rhea" id="RHEA-COMP:11605"/>
        <dbReference type="ChEBI" id="CHEBI:15377"/>
        <dbReference type="ChEBI" id="CHEBI:30013"/>
        <dbReference type="ChEBI" id="CHEBI:43474"/>
        <dbReference type="ChEBI" id="CHEBI:61977"/>
        <dbReference type="EC" id="3.1.3.16"/>
    </reaction>
</comment>
<reference evidence="15 16" key="1">
    <citation type="journal article" date="2023" name="G3 (Bethesda)">
        <title>A chromosome-level genome assembly of Zasmidium syzygii isolated from banana leaves.</title>
        <authorList>
            <person name="van Westerhoven A.C."/>
            <person name="Mehrabi R."/>
            <person name="Talebi R."/>
            <person name="Steentjes M.B.F."/>
            <person name="Corcolon B."/>
            <person name="Chong P.A."/>
            <person name="Kema G.H.J."/>
            <person name="Seidl M.F."/>
        </authorList>
    </citation>
    <scope>NUCLEOTIDE SEQUENCE [LARGE SCALE GENOMIC DNA]</scope>
    <source>
        <strain evidence="15 16">P124</strain>
    </source>
</reference>
<keyword evidence="8 12" id="KW-0539">Nucleus</keyword>
<evidence type="ECO:0000256" key="7">
    <source>
        <dbReference type="ARBA" id="ARBA00022912"/>
    </source>
</evidence>
<evidence type="ECO:0000256" key="2">
    <source>
        <dbReference type="ARBA" id="ARBA00005676"/>
    </source>
</evidence>
<keyword evidence="4 12" id="KW-0863">Zinc-finger</keyword>
<name>A0ABR0EBP7_ZASCE</name>
<evidence type="ECO:0000256" key="12">
    <source>
        <dbReference type="RuleBase" id="RU367080"/>
    </source>
</evidence>
<keyword evidence="7 12" id="KW-0904">Protein phosphatase</keyword>
<evidence type="ECO:0000256" key="10">
    <source>
        <dbReference type="ARBA" id="ARBA00048336"/>
    </source>
</evidence>
<organism evidence="15 16">
    <name type="scientific">Zasmidium cellare</name>
    <name type="common">Wine cellar mold</name>
    <name type="synonym">Racodium cellare</name>
    <dbReference type="NCBI Taxonomy" id="395010"/>
    <lineage>
        <taxon>Eukaryota</taxon>
        <taxon>Fungi</taxon>
        <taxon>Dikarya</taxon>
        <taxon>Ascomycota</taxon>
        <taxon>Pezizomycotina</taxon>
        <taxon>Dothideomycetes</taxon>
        <taxon>Dothideomycetidae</taxon>
        <taxon>Mycosphaerellales</taxon>
        <taxon>Mycosphaerellaceae</taxon>
        <taxon>Zasmidium</taxon>
    </lineage>
</organism>
<feature type="domain" description="RTR1-type" evidence="14">
    <location>
        <begin position="83"/>
        <end position="160"/>
    </location>
</feature>
<dbReference type="Gene3D" id="1.25.40.820">
    <property type="match status" value="1"/>
</dbReference>
<keyword evidence="16" id="KW-1185">Reference proteome</keyword>
<dbReference type="Proteomes" id="UP001305779">
    <property type="component" value="Unassembled WGS sequence"/>
</dbReference>
<evidence type="ECO:0000313" key="15">
    <source>
        <dbReference type="EMBL" id="KAK4498902.1"/>
    </source>
</evidence>
<feature type="compositionally biased region" description="Acidic residues" evidence="13">
    <location>
        <begin position="265"/>
        <end position="275"/>
    </location>
</feature>
<dbReference type="InterPro" id="IPR007308">
    <property type="entry name" value="Rtr1/RPAP2_dom"/>
</dbReference>
<sequence length="275" mass="31127">MSSAVPAKSILKQKSNTKATEVTDEQKEKVQKDRQNLNIALKHAYLIQHRKDVEDAILNSIVVLVDYPAAPTFSTREASTYLNLVKAFQPSDFDSLVEERRIDGKCGYALCANQPRSLSLGEAAVWKLKKGMGDWCSNDCAKKAFYIKAQLSEVPAWERVPEEQPDVQLHQDDRTDEMETAVRRANRTARVDEWRKKVADNEELARERGEKTTSFRPNQVMADTIVEKQPKPFKPFMAESAPGDYGSIEGYQPKQYGKAKKSTNDSDDYESDEAD</sequence>
<evidence type="ECO:0000259" key="14">
    <source>
        <dbReference type="PROSITE" id="PS51479"/>
    </source>
</evidence>
<evidence type="ECO:0000256" key="3">
    <source>
        <dbReference type="ARBA" id="ARBA00022723"/>
    </source>
</evidence>
<evidence type="ECO:0000256" key="1">
    <source>
        <dbReference type="ARBA" id="ARBA00004123"/>
    </source>
</evidence>
<dbReference type="EC" id="3.1.3.16" evidence="12"/>
<dbReference type="PANTHER" id="PTHR14732">
    <property type="entry name" value="RNA POLYMERASE II SUBUNIT B1 CTD PHOSPHATASE RPAP2-RELATED"/>
    <property type="match status" value="1"/>
</dbReference>
<evidence type="ECO:0000256" key="4">
    <source>
        <dbReference type="ARBA" id="ARBA00022771"/>
    </source>
</evidence>
<feature type="region of interest" description="Disordered" evidence="13">
    <location>
        <begin position="226"/>
        <end position="275"/>
    </location>
</feature>
<keyword evidence="3 12" id="KW-0479">Metal-binding</keyword>
<dbReference type="InterPro" id="IPR039693">
    <property type="entry name" value="Rtr1/RPAP2"/>
</dbReference>
<comment type="function">
    <text evidence="12">Putative RNA polymerase II subunit B1 C-terminal domain (CTD) phosphatase involved in RNA polymerase II transcription regulation.</text>
</comment>
<accession>A0ABR0EBP7</accession>
<feature type="region of interest" description="Disordered" evidence="13">
    <location>
        <begin position="1"/>
        <end position="29"/>
    </location>
</feature>
<keyword evidence="5 12" id="KW-0378">Hydrolase</keyword>
<dbReference type="PROSITE" id="PS51479">
    <property type="entry name" value="ZF_RTR1"/>
    <property type="match status" value="1"/>
</dbReference>
<dbReference type="PANTHER" id="PTHR14732:SF0">
    <property type="entry name" value="RNA POLYMERASE II SUBUNIT B1 CTD PHOSPHATASE RPAP2-RELATED"/>
    <property type="match status" value="1"/>
</dbReference>
<dbReference type="EMBL" id="JAXOVC010000007">
    <property type="protein sequence ID" value="KAK4498902.1"/>
    <property type="molecule type" value="Genomic_DNA"/>
</dbReference>
<proteinExistence type="inferred from homology"/>
<gene>
    <name evidence="15" type="ORF">PRZ48_009412</name>
</gene>
<keyword evidence="6 12" id="KW-0862">Zinc</keyword>
<evidence type="ECO:0000313" key="16">
    <source>
        <dbReference type="Proteomes" id="UP001305779"/>
    </source>
</evidence>
<evidence type="ECO:0000256" key="13">
    <source>
        <dbReference type="SAM" id="MobiDB-lite"/>
    </source>
</evidence>
<evidence type="ECO:0000256" key="5">
    <source>
        <dbReference type="ARBA" id="ARBA00022801"/>
    </source>
</evidence>
<evidence type="ECO:0000256" key="8">
    <source>
        <dbReference type="ARBA" id="ARBA00023242"/>
    </source>
</evidence>
<dbReference type="InterPro" id="IPR038534">
    <property type="entry name" value="Rtr1/RPAP2_sf"/>
</dbReference>
<comment type="similarity">
    <text evidence="2 11 12">Belongs to the RPAP2 family.</text>
</comment>
<evidence type="ECO:0000256" key="6">
    <source>
        <dbReference type="ARBA" id="ARBA00022833"/>
    </source>
</evidence>
<comment type="catalytic activity">
    <reaction evidence="9 12">
        <text>O-phospho-L-seryl-[protein] + H2O = L-seryl-[protein] + phosphate</text>
        <dbReference type="Rhea" id="RHEA:20629"/>
        <dbReference type="Rhea" id="RHEA-COMP:9863"/>
        <dbReference type="Rhea" id="RHEA-COMP:11604"/>
        <dbReference type="ChEBI" id="CHEBI:15377"/>
        <dbReference type="ChEBI" id="CHEBI:29999"/>
        <dbReference type="ChEBI" id="CHEBI:43474"/>
        <dbReference type="ChEBI" id="CHEBI:83421"/>
        <dbReference type="EC" id="3.1.3.16"/>
    </reaction>
</comment>
<comment type="subcellular location">
    <subcellularLocation>
        <location evidence="1 12">Nucleus</location>
    </subcellularLocation>
</comment>
<protein>
    <recommendedName>
        <fullName evidence="12">RNA polymerase II subunit B1 CTD phosphatase RPAP2 homolog</fullName>
        <ecNumber evidence="12">3.1.3.16</ecNumber>
    </recommendedName>
</protein>
<evidence type="ECO:0000256" key="9">
    <source>
        <dbReference type="ARBA" id="ARBA00047761"/>
    </source>
</evidence>
<comment type="caution">
    <text evidence="15">The sequence shown here is derived from an EMBL/GenBank/DDBJ whole genome shotgun (WGS) entry which is preliminary data.</text>
</comment>